<gene>
    <name evidence="1" type="ORF">ACFSBH_00490</name>
</gene>
<evidence type="ECO:0000313" key="2">
    <source>
        <dbReference type="Proteomes" id="UP001597221"/>
    </source>
</evidence>
<keyword evidence="2" id="KW-1185">Reference proteome</keyword>
<evidence type="ECO:0000313" key="1">
    <source>
        <dbReference type="EMBL" id="MFD1606148.1"/>
    </source>
</evidence>
<name>A0ABW4HKL9_9BACI</name>
<organism evidence="1 2">
    <name type="scientific">Oceanobacillus luteolus</name>
    <dbReference type="NCBI Taxonomy" id="1274358"/>
    <lineage>
        <taxon>Bacteria</taxon>
        <taxon>Bacillati</taxon>
        <taxon>Bacillota</taxon>
        <taxon>Bacilli</taxon>
        <taxon>Bacillales</taxon>
        <taxon>Bacillaceae</taxon>
        <taxon>Oceanobacillus</taxon>
    </lineage>
</organism>
<dbReference type="Proteomes" id="UP001597221">
    <property type="component" value="Unassembled WGS sequence"/>
</dbReference>
<comment type="caution">
    <text evidence="1">The sequence shown here is derived from an EMBL/GenBank/DDBJ whole genome shotgun (WGS) entry which is preliminary data.</text>
</comment>
<proteinExistence type="predicted"/>
<protein>
    <submittedName>
        <fullName evidence="1">Uncharacterized protein</fullName>
    </submittedName>
</protein>
<dbReference type="RefSeq" id="WP_251515781.1">
    <property type="nucleotide sequence ID" value="NZ_JAMBON010000029.1"/>
</dbReference>
<sequence length="102" mass="12208">MKILFSVFIFGLIVFLNLGLFLPSLLAVNEEDIGRNINHLKKYKWFQDLLNNQEHKQLIIHDKDVRRVIGTFDSKKMDKNFFQDRYRKKIQNIIQQKSNSLV</sequence>
<accession>A0ABW4HKL9</accession>
<dbReference type="EMBL" id="JBHUDE010000004">
    <property type="protein sequence ID" value="MFD1606148.1"/>
    <property type="molecule type" value="Genomic_DNA"/>
</dbReference>
<reference evidence="2" key="1">
    <citation type="journal article" date="2019" name="Int. J. Syst. Evol. Microbiol.">
        <title>The Global Catalogue of Microorganisms (GCM) 10K type strain sequencing project: providing services to taxonomists for standard genome sequencing and annotation.</title>
        <authorList>
            <consortium name="The Broad Institute Genomics Platform"/>
            <consortium name="The Broad Institute Genome Sequencing Center for Infectious Disease"/>
            <person name="Wu L."/>
            <person name="Ma J."/>
        </authorList>
    </citation>
    <scope>NUCLEOTIDE SEQUENCE [LARGE SCALE GENOMIC DNA]</scope>
    <source>
        <strain evidence="2">CGMCC 1.12376</strain>
    </source>
</reference>